<evidence type="ECO:0000313" key="1">
    <source>
        <dbReference type="EMBL" id="MCQ8119925.1"/>
    </source>
</evidence>
<keyword evidence="2" id="KW-1185">Reference proteome</keyword>
<comment type="caution">
    <text evidence="1">The sequence shown here is derived from an EMBL/GenBank/DDBJ whole genome shotgun (WGS) entry which is preliminary data.</text>
</comment>
<accession>A0ABT1TZH3</accession>
<feature type="non-terminal residue" evidence="1">
    <location>
        <position position="1"/>
    </location>
</feature>
<organism evidence="1 2">
    <name type="scientific">Methylomonas rosea</name>
    <dbReference type="NCBI Taxonomy" id="2952227"/>
    <lineage>
        <taxon>Bacteria</taxon>
        <taxon>Pseudomonadati</taxon>
        <taxon>Pseudomonadota</taxon>
        <taxon>Gammaproteobacteria</taxon>
        <taxon>Methylococcales</taxon>
        <taxon>Methylococcaceae</taxon>
        <taxon>Methylomonas</taxon>
    </lineage>
</organism>
<sequence length="487" mass="50412">GGGGGGGGGGEGTGEIFGDLYKLLRDARGVPILTADLCQQPIAAPGVALPAIASFPGCTPASATASCTIPVDSATCAVVVGYETYLQAVDFARMSVARSPDSVVEKQLADVLVNLSTAKCLTLDPAGRVVYSNEDTADADGDGDTSELVSSAVDSPLQNLAIYRELVMKGALGSPAIALPKPFSGYSMLDTAAKSLGAAADKGGKIDLDLVVYLNQIMGLDQVTTTTVLPKIPLTIRQEVQGSMQNVVKYFLDYSGYAYARANTYTKLPYPANIPANQPISGYFDYLTLYDAATTADGAPLFYIDSAGIYPTVFSGLPGFTAGNIGGFAQASDDARAVIDFMHSHPVLEGYEAPVLCQAAPPPAAPVDLSSKLQMPIRMVGNTTREGTLTVVNLKGTNASGSVQIKGIDSKQQQVFNTTYPFSGLAVGQSQSWTIVFKGPSYATTISWTATVTADPIANVDNNLTNNTATATTTVMAARGSGGGEGE</sequence>
<protein>
    <recommendedName>
        <fullName evidence="3">CARDB protein</fullName>
    </recommendedName>
</protein>
<dbReference type="EMBL" id="JANIBL010000113">
    <property type="protein sequence ID" value="MCQ8119925.1"/>
    <property type="molecule type" value="Genomic_DNA"/>
</dbReference>
<name>A0ABT1TZH3_9GAMM</name>
<evidence type="ECO:0008006" key="3">
    <source>
        <dbReference type="Google" id="ProtNLM"/>
    </source>
</evidence>
<gene>
    <name evidence="1" type="ORF">NP589_21110</name>
</gene>
<proteinExistence type="predicted"/>
<dbReference type="RefSeq" id="WP_256608738.1">
    <property type="nucleotide sequence ID" value="NZ_JANIBL010000113.1"/>
</dbReference>
<reference evidence="1 2" key="1">
    <citation type="submission" date="2022-07" db="EMBL/GenBank/DDBJ databases">
        <title>Methylomonas rivi sp. nov., Methylomonas rosea sp. nov., Methylomonas aureus sp. nov. and Methylomonas subterranea sp. nov., four novel methanotrophs isolated from a freshwater creek and the deep terrestrial subsurface.</title>
        <authorList>
            <person name="Abin C."/>
            <person name="Sankaranarayanan K."/>
            <person name="Garner C."/>
            <person name="Sindelar R."/>
            <person name="Kotary K."/>
            <person name="Garner R."/>
            <person name="Barclay S."/>
            <person name="Lawson P."/>
            <person name="Krumholz L."/>
        </authorList>
    </citation>
    <scope>NUCLEOTIDE SEQUENCE [LARGE SCALE GENOMIC DNA]</scope>
    <source>
        <strain evidence="1 2">WSC-7</strain>
    </source>
</reference>
<dbReference type="Proteomes" id="UP001524570">
    <property type="component" value="Unassembled WGS sequence"/>
</dbReference>
<evidence type="ECO:0000313" key="2">
    <source>
        <dbReference type="Proteomes" id="UP001524570"/>
    </source>
</evidence>